<keyword evidence="2" id="KW-1185">Reference proteome</keyword>
<dbReference type="EMBL" id="VMBG01000002">
    <property type="protein sequence ID" value="TSJ77519.1"/>
    <property type="molecule type" value="Genomic_DNA"/>
</dbReference>
<dbReference type="Proteomes" id="UP000315648">
    <property type="component" value="Unassembled WGS sequence"/>
</dbReference>
<dbReference type="AlphaFoldDB" id="A0A556QLJ7"/>
<accession>A0A556QLJ7</accession>
<dbReference type="RefSeq" id="WP_144353940.1">
    <property type="nucleotide sequence ID" value="NZ_CBCRVV010000037.1"/>
</dbReference>
<sequence>MKVFLSLLVILALTGCLESRKSLPSSGIPTPQKSQIRDFVGSYENLAIDQTTRYQTPLSQILIGYFAPDMDDIDSVVFSISESDDLIITCMLDGKERFKKVYPKSSYGFDGENIILGAGAYSADPASMSRGKQSYGNSLYLTAEKSIVFHSNSSFRGMAYGFIPAANSTETISVWKRK</sequence>
<name>A0A556QLJ7_9BACT</name>
<evidence type="ECO:0000313" key="2">
    <source>
        <dbReference type="Proteomes" id="UP000315648"/>
    </source>
</evidence>
<evidence type="ECO:0000313" key="1">
    <source>
        <dbReference type="EMBL" id="TSJ77519.1"/>
    </source>
</evidence>
<reference evidence="1 2" key="1">
    <citation type="submission" date="2019-07" db="EMBL/GenBank/DDBJ databases">
        <title>Description of 53C-WASEF.</title>
        <authorList>
            <person name="Pitt A."/>
            <person name="Hahn M.W."/>
        </authorList>
    </citation>
    <scope>NUCLEOTIDE SEQUENCE [LARGE SCALE GENOMIC DNA]</scope>
    <source>
        <strain evidence="1 2">53C-WASEF</strain>
    </source>
</reference>
<proteinExistence type="predicted"/>
<organism evidence="1 2">
    <name type="scientific">Rariglobus hedericola</name>
    <dbReference type="NCBI Taxonomy" id="2597822"/>
    <lineage>
        <taxon>Bacteria</taxon>
        <taxon>Pseudomonadati</taxon>
        <taxon>Verrucomicrobiota</taxon>
        <taxon>Opitutia</taxon>
        <taxon>Opitutales</taxon>
        <taxon>Opitutaceae</taxon>
        <taxon>Rariglobus</taxon>
    </lineage>
</organism>
<comment type="caution">
    <text evidence="1">The sequence shown here is derived from an EMBL/GenBank/DDBJ whole genome shotgun (WGS) entry which is preliminary data.</text>
</comment>
<dbReference type="PROSITE" id="PS51257">
    <property type="entry name" value="PROKAR_LIPOPROTEIN"/>
    <property type="match status" value="1"/>
</dbReference>
<gene>
    <name evidence="1" type="ORF">FPL22_15655</name>
</gene>
<protein>
    <submittedName>
        <fullName evidence="1">Uncharacterized protein</fullName>
    </submittedName>
</protein>